<dbReference type="EMBL" id="JASMQC010000029">
    <property type="protein sequence ID" value="KAK1932467.1"/>
    <property type="molecule type" value="Genomic_DNA"/>
</dbReference>
<organism evidence="3 4">
    <name type="scientific">Phytophthora citrophthora</name>
    <dbReference type="NCBI Taxonomy" id="4793"/>
    <lineage>
        <taxon>Eukaryota</taxon>
        <taxon>Sar</taxon>
        <taxon>Stramenopiles</taxon>
        <taxon>Oomycota</taxon>
        <taxon>Peronosporomycetes</taxon>
        <taxon>Peronosporales</taxon>
        <taxon>Peronosporaceae</taxon>
        <taxon>Phytophthora</taxon>
    </lineage>
</organism>
<feature type="compositionally biased region" description="Polar residues" evidence="1">
    <location>
        <begin position="1"/>
        <end position="10"/>
    </location>
</feature>
<dbReference type="Gene3D" id="2.60.120.620">
    <property type="entry name" value="q2cbj1_9rhob like domain"/>
    <property type="match status" value="1"/>
</dbReference>
<dbReference type="PANTHER" id="PTHR33099">
    <property type="entry name" value="FE2OG DIOXYGENASE DOMAIN-CONTAINING PROTEIN"/>
    <property type="match status" value="1"/>
</dbReference>
<proteinExistence type="predicted"/>
<dbReference type="PROSITE" id="PS51471">
    <property type="entry name" value="FE2OG_OXY"/>
    <property type="match status" value="1"/>
</dbReference>
<dbReference type="Proteomes" id="UP001259832">
    <property type="component" value="Unassembled WGS sequence"/>
</dbReference>
<dbReference type="AlphaFoldDB" id="A0AAD9LE47"/>
<evidence type="ECO:0000313" key="4">
    <source>
        <dbReference type="Proteomes" id="UP001259832"/>
    </source>
</evidence>
<sequence length="793" mass="89165">MVYNEYSPNGQWPFGGEGGPDDKPVPSGDTAVKISEILASVDAGEYTFGGCAETLPALPGLYVDGIGLISLPLTQDQATDLIAKCQKSPFGHNMDTKMDESVRKSWQLSPDQVQMKNPSWQSGMEKLTETIGDRLGYKGVKLQCLLYKLLVYEEGGHFTKHQDTEKEDGMIGTLVVQPPSSHGGGDLVVYRNGEVSCRHDFGKSEGTAGYFNHYAVHYADAEHALEKITKGYRLALVYSVCLPTGMQDIKRNLDSVVTDLARVIQGMDTEESFALLLSHQYTEKSIEEMGCGALKGVDNARFRALDEANALAPSDHKLRFFIAKLSQDVDNLLDEDGWANWFGDQAIHWYSASGDTLGRFPIGYSFSETELNFLNPGHETFLELWKAYTSTGDVYTRNEGMVRRTTYLRFAVVAWPEAKYIENVLYFMPPETAAELLVARRPIDIKIVKQLLEAASKKHRWGLKDSYGNLLKASLRFSRAMCDLLLDTNDLNLAVEFFSNFCLRLGYLEENKTLLPGIMKAIQMFDWSVIGEAVLGVLGDTNKMVLVEEYPEDEEKPKLTKVGGFGNDSSSELLLQVASGLSDGEAKQCVVKAAVGNGLDVRSATVARVLWEHVSTHTELVAEVVAKLQQKQPHELVPFTDCFLQYIADLDEEDEMCSQLRGIADKRREWLREEIQRLEKPFSWEMPYAKKTKDKILGFLRGPDETMTMEFKKHGVYVANNFVKEILSRGPWHASVTMEIDTIAKKASYVKFTKTRKWFDDETAKIPEYKLELELLDNLDTFSNERKKVQLTK</sequence>
<feature type="domain" description="Fe2OG dioxygenase" evidence="2">
    <location>
        <begin position="141"/>
        <end position="242"/>
    </location>
</feature>
<dbReference type="InterPro" id="IPR005123">
    <property type="entry name" value="Oxoglu/Fe-dep_dioxygenase_dom"/>
</dbReference>
<protein>
    <recommendedName>
        <fullName evidence="2">Fe2OG dioxygenase domain-containing protein</fullName>
    </recommendedName>
</protein>
<comment type="caution">
    <text evidence="3">The sequence shown here is derived from an EMBL/GenBank/DDBJ whole genome shotgun (WGS) entry which is preliminary data.</text>
</comment>
<feature type="region of interest" description="Disordered" evidence="1">
    <location>
        <begin position="1"/>
        <end position="28"/>
    </location>
</feature>
<evidence type="ECO:0000259" key="2">
    <source>
        <dbReference type="PROSITE" id="PS51471"/>
    </source>
</evidence>
<accession>A0AAD9LE47</accession>
<keyword evidence="4" id="KW-1185">Reference proteome</keyword>
<dbReference type="PANTHER" id="PTHR33099:SF7">
    <property type="entry name" value="MYND-TYPE DOMAIN-CONTAINING PROTEIN"/>
    <property type="match status" value="1"/>
</dbReference>
<gene>
    <name evidence="3" type="ORF">P3T76_012051</name>
</gene>
<name>A0AAD9LE47_9STRA</name>
<reference evidence="3" key="1">
    <citation type="submission" date="2023-08" db="EMBL/GenBank/DDBJ databases">
        <title>Reference Genome Resource for the Citrus Pathogen Phytophthora citrophthora.</title>
        <authorList>
            <person name="Moller H."/>
            <person name="Coetzee B."/>
            <person name="Rose L.J."/>
            <person name="Van Niekerk J.M."/>
        </authorList>
    </citation>
    <scope>NUCLEOTIDE SEQUENCE</scope>
    <source>
        <strain evidence="3">STE-U-9442</strain>
    </source>
</reference>
<evidence type="ECO:0000256" key="1">
    <source>
        <dbReference type="SAM" id="MobiDB-lite"/>
    </source>
</evidence>
<evidence type="ECO:0000313" key="3">
    <source>
        <dbReference type="EMBL" id="KAK1932467.1"/>
    </source>
</evidence>